<dbReference type="PROSITE" id="PS51257">
    <property type="entry name" value="PROKAR_LIPOPROTEIN"/>
    <property type="match status" value="1"/>
</dbReference>
<accession>B8DRG5</accession>
<dbReference type="eggNOG" id="COG0791">
    <property type="taxonomic scope" value="Bacteria"/>
</dbReference>
<feature type="region of interest" description="Disordered" evidence="1">
    <location>
        <begin position="55"/>
        <end position="82"/>
    </location>
</feature>
<dbReference type="HOGENOM" id="CLU_690244_0_0_7"/>
<evidence type="ECO:0000313" key="3">
    <source>
        <dbReference type="EMBL" id="ACL09802.1"/>
    </source>
</evidence>
<feature type="chain" id="PRO_5002870717" evidence="2">
    <location>
        <begin position="33"/>
        <end position="399"/>
    </location>
</feature>
<dbReference type="EMBL" id="CP001197">
    <property type="protein sequence ID" value="ACL09802.1"/>
    <property type="molecule type" value="Genomic_DNA"/>
</dbReference>
<dbReference type="KEGG" id="dvm:DvMF_2865"/>
<name>B8DRG5_NITV9</name>
<feature type="signal peptide" evidence="2">
    <location>
        <begin position="1"/>
        <end position="32"/>
    </location>
</feature>
<keyword evidence="2" id="KW-0732">Signal</keyword>
<dbReference type="AlphaFoldDB" id="B8DRG5"/>
<evidence type="ECO:0000256" key="1">
    <source>
        <dbReference type="SAM" id="MobiDB-lite"/>
    </source>
</evidence>
<gene>
    <name evidence="3" type="ordered locus">DvMF_2865</name>
</gene>
<protein>
    <submittedName>
        <fullName evidence="3">Uncharacterized protein</fullName>
    </submittedName>
</protein>
<evidence type="ECO:0000256" key="2">
    <source>
        <dbReference type="SAM" id="SignalP"/>
    </source>
</evidence>
<reference evidence="3" key="1">
    <citation type="submission" date="2008-10" db="EMBL/GenBank/DDBJ databases">
        <title>Complete sequence of Desulfovibrio vulgaris str. 'Miyazaki F'.</title>
        <authorList>
            <person name="Lucas S."/>
            <person name="Copeland A."/>
            <person name="Lapidus A."/>
            <person name="Glavina del Rio T."/>
            <person name="Dalin E."/>
            <person name="Tice H."/>
            <person name="Bruce D."/>
            <person name="Goodwin L."/>
            <person name="Pitluck S."/>
            <person name="Sims D."/>
            <person name="Brettin T."/>
            <person name="Detter J.C."/>
            <person name="Han C."/>
            <person name="Larimer F."/>
            <person name="Land M."/>
            <person name="Hauser L."/>
            <person name="Kyrpides N."/>
            <person name="Mikhailova N."/>
            <person name="Hazen T.C."/>
            <person name="Richardson P."/>
        </authorList>
    </citation>
    <scope>NUCLEOTIDE SEQUENCE</scope>
    <source>
        <strain evidence="3">Miyazaki F</strain>
    </source>
</reference>
<organism evidence="3">
    <name type="scientific">Nitratidesulfovibrio vulgaris (strain DSM 19637 / Miyazaki F)</name>
    <name type="common">Desulfovibrio vulgaris</name>
    <dbReference type="NCBI Taxonomy" id="883"/>
    <lineage>
        <taxon>Bacteria</taxon>
        <taxon>Pseudomonadati</taxon>
        <taxon>Thermodesulfobacteriota</taxon>
        <taxon>Desulfovibrionia</taxon>
        <taxon>Desulfovibrionales</taxon>
        <taxon>Desulfovibrionaceae</taxon>
        <taxon>Nitratidesulfovibrio</taxon>
    </lineage>
</organism>
<proteinExistence type="predicted"/>
<sequence>MHIDGKRRGVPVHLPVLLACLLAVLPASFAAAAGDDVLRTAAVAEAMPSSVADAVAPTDSAPADSAPAGPAASAPAASGFPPSSPVASVSSTSVAPVTGHMPNFGDLPATEGSGALYAEAVRVLSQVRSTRYTGSFVVDEDTGRFELNCSGFLSLLLYEVNPSVLATVDRSGKHYRPRAEDFHRSILRAGPKGDGTGWLRLERVSDLRPGDVVAWLRPAERSASSATGHVMVALASPRLNPARPGEVLLPVADCTLSPHGDLAAMQGVGSPESEAARAALLPDASAAEPVAGQLQEQVPTHAPGQPPEQILVPGSGFSLGQPRPPQVEAPSAIAPGLERGSAAWLAALPRDTREPGIGGVGSGVIGLAADATGHPVAYWWRGGVSRHRLVTSIMLGRLE</sequence>